<dbReference type="AlphaFoldDB" id="A0A4Z0PUW6"/>
<dbReference type="Proteomes" id="UP000297549">
    <property type="component" value="Unassembled WGS sequence"/>
</dbReference>
<gene>
    <name evidence="1" type="ORF">E5K00_13405</name>
</gene>
<evidence type="ECO:0000313" key="2">
    <source>
        <dbReference type="Proteomes" id="UP000297549"/>
    </source>
</evidence>
<evidence type="ECO:0000313" key="1">
    <source>
        <dbReference type="EMBL" id="TGE21285.1"/>
    </source>
</evidence>
<comment type="caution">
    <text evidence="1">The sequence shown here is derived from an EMBL/GenBank/DDBJ whole genome shotgun (WGS) entry which is preliminary data.</text>
</comment>
<dbReference type="RefSeq" id="WP_135463835.1">
    <property type="nucleotide sequence ID" value="NZ_SRLC01000002.1"/>
</dbReference>
<reference evidence="1 2" key="1">
    <citation type="submission" date="2019-04" db="EMBL/GenBank/DDBJ databases">
        <authorList>
            <person name="Feng G."/>
            <person name="Zhang J."/>
            <person name="Zhu H."/>
        </authorList>
    </citation>
    <scope>NUCLEOTIDE SEQUENCE [LARGE SCALE GENOMIC DNA]</scope>
    <source>
        <strain evidence="1 2">JCM 31653</strain>
    </source>
</reference>
<dbReference type="OrthoDB" id="881982at2"/>
<dbReference type="EMBL" id="SRLC01000002">
    <property type="protein sequence ID" value="TGE21285.1"/>
    <property type="molecule type" value="Genomic_DNA"/>
</dbReference>
<protein>
    <submittedName>
        <fullName evidence="1">Uncharacterized protein</fullName>
    </submittedName>
</protein>
<keyword evidence="2" id="KW-1185">Reference proteome</keyword>
<name>A0A4Z0PUW6_9BACT</name>
<proteinExistence type="predicted"/>
<accession>A0A4Z0PUW6</accession>
<organism evidence="1 2">
    <name type="scientific">Hymenobacter aquaticus</name>
    <dbReference type="NCBI Taxonomy" id="1867101"/>
    <lineage>
        <taxon>Bacteria</taxon>
        <taxon>Pseudomonadati</taxon>
        <taxon>Bacteroidota</taxon>
        <taxon>Cytophagia</taxon>
        <taxon>Cytophagales</taxon>
        <taxon>Hymenobacteraceae</taxon>
        <taxon>Hymenobacter</taxon>
    </lineage>
</organism>
<sequence>MNHLYLALISLIVVGGCKPIQSLPLPARCSSIESLGLTHREKKALSRFISEQNNTSWIVDIRRPDVCLTEVAATNHIGLIKIESTASSHFTAQYFIKGLSGISTIKQEEGQTVANVKAALAQHQGDFSPEEANRIISYFELK</sequence>